<feature type="compositionally biased region" description="Polar residues" evidence="1">
    <location>
        <begin position="78"/>
        <end position="91"/>
    </location>
</feature>
<evidence type="ECO:0000313" key="3">
    <source>
        <dbReference type="Proteomes" id="UP000735302"/>
    </source>
</evidence>
<organism evidence="2 3">
    <name type="scientific">Plakobranchus ocellatus</name>
    <dbReference type="NCBI Taxonomy" id="259542"/>
    <lineage>
        <taxon>Eukaryota</taxon>
        <taxon>Metazoa</taxon>
        <taxon>Spiralia</taxon>
        <taxon>Lophotrochozoa</taxon>
        <taxon>Mollusca</taxon>
        <taxon>Gastropoda</taxon>
        <taxon>Heterobranchia</taxon>
        <taxon>Euthyneura</taxon>
        <taxon>Panpulmonata</taxon>
        <taxon>Sacoglossa</taxon>
        <taxon>Placobranchoidea</taxon>
        <taxon>Plakobranchidae</taxon>
        <taxon>Plakobranchus</taxon>
    </lineage>
</organism>
<name>A0AAV4B310_9GAST</name>
<feature type="region of interest" description="Disordered" evidence="1">
    <location>
        <begin position="25"/>
        <end position="93"/>
    </location>
</feature>
<gene>
    <name evidence="2" type="ORF">PoB_003996000</name>
</gene>
<keyword evidence="3" id="KW-1185">Reference proteome</keyword>
<protein>
    <submittedName>
        <fullName evidence="2">Uncharacterized protein</fullName>
    </submittedName>
</protein>
<reference evidence="2 3" key="1">
    <citation type="journal article" date="2021" name="Elife">
        <title>Chloroplast acquisition without the gene transfer in kleptoplastic sea slugs, Plakobranchus ocellatus.</title>
        <authorList>
            <person name="Maeda T."/>
            <person name="Takahashi S."/>
            <person name="Yoshida T."/>
            <person name="Shimamura S."/>
            <person name="Takaki Y."/>
            <person name="Nagai Y."/>
            <person name="Toyoda A."/>
            <person name="Suzuki Y."/>
            <person name="Arimoto A."/>
            <person name="Ishii H."/>
            <person name="Satoh N."/>
            <person name="Nishiyama T."/>
            <person name="Hasebe M."/>
            <person name="Maruyama T."/>
            <person name="Minagawa J."/>
            <person name="Obokata J."/>
            <person name="Shigenobu S."/>
        </authorList>
    </citation>
    <scope>NUCLEOTIDE SEQUENCE [LARGE SCALE GENOMIC DNA]</scope>
</reference>
<feature type="compositionally biased region" description="Basic and acidic residues" evidence="1">
    <location>
        <begin position="43"/>
        <end position="55"/>
    </location>
</feature>
<evidence type="ECO:0000256" key="1">
    <source>
        <dbReference type="SAM" id="MobiDB-lite"/>
    </source>
</evidence>
<dbReference type="AlphaFoldDB" id="A0AAV4B310"/>
<sequence>MSSSDDMSHNKNFLLAGVSASPQKVYIRLSGPPSGQDASGGTRTRDRRIPEDIRADSLASSSSSNNNKDKEKKLGVSSAPNVNQQTPQGASSFIYRRITARKRLETSNIIFRYNR</sequence>
<dbReference type="Proteomes" id="UP000735302">
    <property type="component" value="Unassembled WGS sequence"/>
</dbReference>
<accession>A0AAV4B310</accession>
<evidence type="ECO:0000313" key="2">
    <source>
        <dbReference type="EMBL" id="GFO13455.1"/>
    </source>
</evidence>
<proteinExistence type="predicted"/>
<dbReference type="EMBL" id="BLXT01004491">
    <property type="protein sequence ID" value="GFO13455.1"/>
    <property type="molecule type" value="Genomic_DNA"/>
</dbReference>
<comment type="caution">
    <text evidence="2">The sequence shown here is derived from an EMBL/GenBank/DDBJ whole genome shotgun (WGS) entry which is preliminary data.</text>
</comment>